<dbReference type="CDD" id="cd04623">
    <property type="entry name" value="CBS_pair_bac_euk"/>
    <property type="match status" value="1"/>
</dbReference>
<dbReference type="KEGG" id="naci:NUH88_08245"/>
<dbReference type="Pfam" id="PF00571">
    <property type="entry name" value="CBS"/>
    <property type="match status" value="2"/>
</dbReference>
<dbReference type="PANTHER" id="PTHR43080:SF2">
    <property type="entry name" value="CBS DOMAIN-CONTAINING PROTEIN"/>
    <property type="match status" value="1"/>
</dbReference>
<accession>A0A9J7AWE4</accession>
<evidence type="ECO:0000259" key="3">
    <source>
        <dbReference type="PROSITE" id="PS51371"/>
    </source>
</evidence>
<feature type="domain" description="CBS" evidence="3">
    <location>
        <begin position="76"/>
        <end position="131"/>
    </location>
</feature>
<organism evidence="4 5">
    <name type="scientific">Nisaea acidiphila</name>
    <dbReference type="NCBI Taxonomy" id="1862145"/>
    <lineage>
        <taxon>Bacteria</taxon>
        <taxon>Pseudomonadati</taxon>
        <taxon>Pseudomonadota</taxon>
        <taxon>Alphaproteobacteria</taxon>
        <taxon>Rhodospirillales</taxon>
        <taxon>Thalassobaculaceae</taxon>
        <taxon>Nisaea</taxon>
    </lineage>
</organism>
<dbReference type="InterPro" id="IPR051257">
    <property type="entry name" value="Diverse_CBS-Domain"/>
</dbReference>
<dbReference type="InterPro" id="IPR046342">
    <property type="entry name" value="CBS_dom_sf"/>
</dbReference>
<dbReference type="PROSITE" id="PS51371">
    <property type="entry name" value="CBS"/>
    <property type="match status" value="2"/>
</dbReference>
<sequence length="149" mass="15877">MSRHIVPDVVDKQDLSSLGPGDTVLAASKLMTSRRIGALLILDDGKLVGILSERDIAGRLVAEELPAAGTKISQIMTANPETIGPKASVMDALQRMQEGGFRHLPVEENGKIIGMVSIRDIYAAVREDLEEAVLEREAFISGSGMAGLP</sequence>
<evidence type="ECO:0000313" key="5">
    <source>
        <dbReference type="Proteomes" id="UP001060336"/>
    </source>
</evidence>
<dbReference type="PANTHER" id="PTHR43080">
    <property type="entry name" value="CBS DOMAIN-CONTAINING PROTEIN CBSX3, MITOCHONDRIAL"/>
    <property type="match status" value="1"/>
</dbReference>
<keyword evidence="5" id="KW-1185">Reference proteome</keyword>
<feature type="domain" description="CBS" evidence="3">
    <location>
        <begin position="10"/>
        <end position="67"/>
    </location>
</feature>
<dbReference type="SUPFAM" id="SSF54631">
    <property type="entry name" value="CBS-domain pair"/>
    <property type="match status" value="1"/>
</dbReference>
<protein>
    <submittedName>
        <fullName evidence="4">CBS domain-containing protein</fullName>
    </submittedName>
</protein>
<dbReference type="EMBL" id="CP102480">
    <property type="protein sequence ID" value="UUX51679.1"/>
    <property type="molecule type" value="Genomic_DNA"/>
</dbReference>
<gene>
    <name evidence="4" type="ORF">NUH88_08245</name>
</gene>
<dbReference type="SMART" id="SM00116">
    <property type="entry name" value="CBS"/>
    <property type="match status" value="2"/>
</dbReference>
<evidence type="ECO:0000256" key="2">
    <source>
        <dbReference type="PROSITE-ProRule" id="PRU00703"/>
    </source>
</evidence>
<dbReference type="InterPro" id="IPR000644">
    <property type="entry name" value="CBS_dom"/>
</dbReference>
<dbReference type="Gene3D" id="3.10.580.10">
    <property type="entry name" value="CBS-domain"/>
    <property type="match status" value="1"/>
</dbReference>
<dbReference type="InterPro" id="IPR044725">
    <property type="entry name" value="CBSX3_CBS_dom"/>
</dbReference>
<name>A0A9J7AWE4_9PROT</name>
<dbReference type="AlphaFoldDB" id="A0A9J7AWE4"/>
<keyword evidence="1 2" id="KW-0129">CBS domain</keyword>
<reference evidence="4" key="1">
    <citation type="submission" date="2022-08" db="EMBL/GenBank/DDBJ databases">
        <title>Nisaea acidiphila sp. nov., isolated from a marine algal debris and emended description of the genus Nisaea Urios et al. 2008.</title>
        <authorList>
            <person name="Kwon K."/>
        </authorList>
    </citation>
    <scope>NUCLEOTIDE SEQUENCE</scope>
    <source>
        <strain evidence="4">MEBiC11861</strain>
    </source>
</reference>
<evidence type="ECO:0000313" key="4">
    <source>
        <dbReference type="EMBL" id="UUX51679.1"/>
    </source>
</evidence>
<evidence type="ECO:0000256" key="1">
    <source>
        <dbReference type="ARBA" id="ARBA00023122"/>
    </source>
</evidence>
<dbReference type="RefSeq" id="WP_257771316.1">
    <property type="nucleotide sequence ID" value="NZ_CP102480.1"/>
</dbReference>
<proteinExistence type="predicted"/>
<dbReference type="Proteomes" id="UP001060336">
    <property type="component" value="Chromosome"/>
</dbReference>